<proteinExistence type="predicted"/>
<keyword evidence="2" id="KW-0732">Signal</keyword>
<evidence type="ECO:0000256" key="1">
    <source>
        <dbReference type="SAM" id="MobiDB-lite"/>
    </source>
</evidence>
<dbReference type="AlphaFoldDB" id="A0AAW0GGG2"/>
<accession>A0AAW0GGG2</accession>
<sequence length="148" mass="16063">MMAIAAFQNLTLTAVSTLDCTVRDYIDQGTGGDLRNILTSISLTTTVRSLTYHIQSTSYFTPTTIMGRSAKVTMKYKKSSLLSGTQHQSKAVVTAPQEQKKKANLKSKATKRKEGDGPVLGGADYVSLMMGSRKKARQEAAKLPKEDA</sequence>
<feature type="compositionally biased region" description="Polar residues" evidence="1">
    <location>
        <begin position="81"/>
        <end position="91"/>
    </location>
</feature>
<comment type="caution">
    <text evidence="3">The sequence shown here is derived from an EMBL/GenBank/DDBJ whole genome shotgun (WGS) entry which is preliminary data.</text>
</comment>
<keyword evidence="4" id="KW-1185">Reference proteome</keyword>
<evidence type="ECO:0000313" key="3">
    <source>
        <dbReference type="EMBL" id="KAK7690260.1"/>
    </source>
</evidence>
<protein>
    <submittedName>
        <fullName evidence="3">Uncharacterized protein</fullName>
    </submittedName>
</protein>
<feature type="signal peptide" evidence="2">
    <location>
        <begin position="1"/>
        <end position="17"/>
    </location>
</feature>
<gene>
    <name evidence="3" type="ORF">QCA50_006915</name>
</gene>
<dbReference type="Proteomes" id="UP001385951">
    <property type="component" value="Unassembled WGS sequence"/>
</dbReference>
<name>A0AAW0GGG2_9APHY</name>
<dbReference type="EMBL" id="JASBNA010000007">
    <property type="protein sequence ID" value="KAK7690260.1"/>
    <property type="molecule type" value="Genomic_DNA"/>
</dbReference>
<feature type="compositionally biased region" description="Basic residues" evidence="1">
    <location>
        <begin position="102"/>
        <end position="111"/>
    </location>
</feature>
<evidence type="ECO:0000313" key="4">
    <source>
        <dbReference type="Proteomes" id="UP001385951"/>
    </source>
</evidence>
<organism evidence="3 4">
    <name type="scientific">Cerrena zonata</name>
    <dbReference type="NCBI Taxonomy" id="2478898"/>
    <lineage>
        <taxon>Eukaryota</taxon>
        <taxon>Fungi</taxon>
        <taxon>Dikarya</taxon>
        <taxon>Basidiomycota</taxon>
        <taxon>Agaricomycotina</taxon>
        <taxon>Agaricomycetes</taxon>
        <taxon>Polyporales</taxon>
        <taxon>Cerrenaceae</taxon>
        <taxon>Cerrena</taxon>
    </lineage>
</organism>
<feature type="region of interest" description="Disordered" evidence="1">
    <location>
        <begin position="81"/>
        <end position="123"/>
    </location>
</feature>
<feature type="chain" id="PRO_5043564417" evidence="2">
    <location>
        <begin position="18"/>
        <end position="148"/>
    </location>
</feature>
<evidence type="ECO:0000256" key="2">
    <source>
        <dbReference type="SAM" id="SignalP"/>
    </source>
</evidence>
<reference evidence="3 4" key="1">
    <citation type="submission" date="2022-09" db="EMBL/GenBank/DDBJ databases">
        <authorList>
            <person name="Palmer J.M."/>
        </authorList>
    </citation>
    <scope>NUCLEOTIDE SEQUENCE [LARGE SCALE GENOMIC DNA]</scope>
    <source>
        <strain evidence="3 4">DSM 7382</strain>
    </source>
</reference>